<organism evidence="1 2">
    <name type="scientific">Aspergillus flavus (strain ATCC 200026 / FGSC A1120 / IAM 13836 / NRRL 3357 / JCM 12722 / SRRC 167)</name>
    <dbReference type="NCBI Taxonomy" id="332952"/>
    <lineage>
        <taxon>Eukaryota</taxon>
        <taxon>Fungi</taxon>
        <taxon>Dikarya</taxon>
        <taxon>Ascomycota</taxon>
        <taxon>Pezizomycotina</taxon>
        <taxon>Eurotiomycetes</taxon>
        <taxon>Eurotiomycetidae</taxon>
        <taxon>Eurotiales</taxon>
        <taxon>Aspergillaceae</taxon>
        <taxon>Aspergillus</taxon>
        <taxon>Aspergillus subgen. Circumdati</taxon>
    </lineage>
</organism>
<evidence type="ECO:0000313" key="1">
    <source>
        <dbReference type="EMBL" id="QRD81485.1"/>
    </source>
</evidence>
<reference evidence="2" key="1">
    <citation type="journal article" date="2021" name="G3 (Bethesda)">
        <title>Chromosome assembled and annotated genome sequence of Aspergillus flavus NRRL 3357.</title>
        <authorList>
            <person name="Skerker J.M."/>
            <person name="Pianalto K.M."/>
            <person name="Mondo S.J."/>
            <person name="Yang K."/>
            <person name="Arkin A.P."/>
            <person name="Keller N.P."/>
            <person name="Grigoriev I.V."/>
            <person name="Louise Glass N.L."/>
        </authorList>
    </citation>
    <scope>NUCLEOTIDE SEQUENCE [LARGE SCALE GENOMIC DNA]</scope>
    <source>
        <strain evidence="2">ATCC 200026 / FGSC A1120 / IAM 13836 / NRRL 3357 / JCM 12722 / SRRC 167</strain>
    </source>
</reference>
<proteinExistence type="predicted"/>
<name>A0A7U2MDT1_ASPFN</name>
<sequence>MERVTVRVVSGYCYHHIYQDYLYNCPKGNSKANGYNPTVLFDAQIVHVQEAGYTVHGI</sequence>
<dbReference type="VEuPathDB" id="FungiDB:F9C07_9693"/>
<dbReference type="AlphaFoldDB" id="A0A7U2MDT1"/>
<gene>
    <name evidence="1" type="ORF">F9C07_9693</name>
</gene>
<protein>
    <submittedName>
        <fullName evidence="1">Uncharacterized protein</fullName>
    </submittedName>
</protein>
<evidence type="ECO:0000313" key="2">
    <source>
        <dbReference type="Proteomes" id="UP000596276"/>
    </source>
</evidence>
<keyword evidence="2" id="KW-1185">Reference proteome</keyword>
<dbReference type="Proteomes" id="UP000596276">
    <property type="component" value="Chromosome 2"/>
</dbReference>
<dbReference type="EMBL" id="CP044622">
    <property type="protein sequence ID" value="QRD81485.1"/>
    <property type="molecule type" value="Genomic_DNA"/>
</dbReference>
<accession>A0A7U2MDT1</accession>